<dbReference type="OrthoDB" id="4085451at2759"/>
<keyword evidence="3" id="KW-1185">Reference proteome</keyword>
<feature type="compositionally biased region" description="Polar residues" evidence="1">
    <location>
        <begin position="1"/>
        <end position="20"/>
    </location>
</feature>
<feature type="region of interest" description="Disordered" evidence="1">
    <location>
        <begin position="75"/>
        <end position="96"/>
    </location>
</feature>
<dbReference type="EMBL" id="KV419394">
    <property type="protein sequence ID" value="KZS99012.1"/>
    <property type="molecule type" value="Genomic_DNA"/>
</dbReference>
<sequence>MGSSSSKAKLQLPKSPSNRPSWAGARKEDFNNVHPTARRPIPQASETKNEDIMNDSKDPHLLSNLSRLGAVYVPPKELSTRPSEQRTRSFLTRKESEQEAVSGVPIRNRLQARVLAELLNERKSVTSHAELLALAERYSMDADVLERLSVYVNTPSVSENQTIRLVGKDGDDRILMKAIWREPPISAVASA</sequence>
<dbReference type="Proteomes" id="UP000076722">
    <property type="component" value="Unassembled WGS sequence"/>
</dbReference>
<feature type="compositionally biased region" description="Basic and acidic residues" evidence="1">
    <location>
        <begin position="83"/>
        <end position="96"/>
    </location>
</feature>
<evidence type="ECO:0000256" key="1">
    <source>
        <dbReference type="SAM" id="MobiDB-lite"/>
    </source>
</evidence>
<reference evidence="2 3" key="1">
    <citation type="journal article" date="2016" name="Mol. Biol. Evol.">
        <title>Comparative Genomics of Early-Diverging Mushroom-Forming Fungi Provides Insights into the Origins of Lignocellulose Decay Capabilities.</title>
        <authorList>
            <person name="Nagy L.G."/>
            <person name="Riley R."/>
            <person name="Tritt A."/>
            <person name="Adam C."/>
            <person name="Daum C."/>
            <person name="Floudas D."/>
            <person name="Sun H."/>
            <person name="Yadav J.S."/>
            <person name="Pangilinan J."/>
            <person name="Larsson K.H."/>
            <person name="Matsuura K."/>
            <person name="Barry K."/>
            <person name="Labutti K."/>
            <person name="Kuo R."/>
            <person name="Ohm R.A."/>
            <person name="Bhattacharya S.S."/>
            <person name="Shirouzu T."/>
            <person name="Yoshinaga Y."/>
            <person name="Martin F.M."/>
            <person name="Grigoriev I.V."/>
            <person name="Hibbett D.S."/>
        </authorList>
    </citation>
    <scope>NUCLEOTIDE SEQUENCE [LARGE SCALE GENOMIC DNA]</scope>
    <source>
        <strain evidence="2 3">HHB9708</strain>
    </source>
</reference>
<evidence type="ECO:0000313" key="2">
    <source>
        <dbReference type="EMBL" id="KZS99012.1"/>
    </source>
</evidence>
<dbReference type="AlphaFoldDB" id="A0A165AHQ4"/>
<name>A0A165AHQ4_9AGAM</name>
<proteinExistence type="predicted"/>
<organism evidence="2 3">
    <name type="scientific">Sistotremastrum niveocremeum HHB9708</name>
    <dbReference type="NCBI Taxonomy" id="1314777"/>
    <lineage>
        <taxon>Eukaryota</taxon>
        <taxon>Fungi</taxon>
        <taxon>Dikarya</taxon>
        <taxon>Basidiomycota</taxon>
        <taxon>Agaricomycotina</taxon>
        <taxon>Agaricomycetes</taxon>
        <taxon>Sistotremastrales</taxon>
        <taxon>Sistotremastraceae</taxon>
        <taxon>Sertulicium</taxon>
        <taxon>Sertulicium niveocremeum</taxon>
    </lineage>
</organism>
<feature type="compositionally biased region" description="Basic and acidic residues" evidence="1">
    <location>
        <begin position="47"/>
        <end position="60"/>
    </location>
</feature>
<gene>
    <name evidence="2" type="ORF">SISNIDRAFT_480599</name>
</gene>
<protein>
    <submittedName>
        <fullName evidence="2">Uncharacterized protein</fullName>
    </submittedName>
</protein>
<feature type="region of interest" description="Disordered" evidence="1">
    <location>
        <begin position="1"/>
        <end position="60"/>
    </location>
</feature>
<evidence type="ECO:0000313" key="3">
    <source>
        <dbReference type="Proteomes" id="UP000076722"/>
    </source>
</evidence>
<accession>A0A165AHQ4</accession>